<dbReference type="EnsemblPlants" id="TuG1812G0700004000.01.T01">
    <property type="protein sequence ID" value="TuG1812G0700004000.01.T01"/>
    <property type="gene ID" value="TuG1812G0700004000.01"/>
</dbReference>
<keyword evidence="2" id="KW-1185">Reference proteome</keyword>
<dbReference type="AlphaFoldDB" id="A0A8R7V441"/>
<dbReference type="Gramene" id="TuG1812G0700004000.01.T01">
    <property type="protein sequence ID" value="TuG1812G0700004000.01.T01"/>
    <property type="gene ID" value="TuG1812G0700004000.01"/>
</dbReference>
<reference evidence="1" key="3">
    <citation type="submission" date="2022-06" db="UniProtKB">
        <authorList>
            <consortium name="EnsemblPlants"/>
        </authorList>
    </citation>
    <scope>IDENTIFICATION</scope>
</reference>
<protein>
    <submittedName>
        <fullName evidence="1">Uncharacterized protein</fullName>
    </submittedName>
</protein>
<evidence type="ECO:0000313" key="2">
    <source>
        <dbReference type="Proteomes" id="UP000015106"/>
    </source>
</evidence>
<accession>A0A8R7V441</accession>
<reference evidence="1" key="2">
    <citation type="submission" date="2018-03" db="EMBL/GenBank/DDBJ databases">
        <title>The Triticum urartu genome reveals the dynamic nature of wheat genome evolution.</title>
        <authorList>
            <person name="Ling H."/>
            <person name="Ma B."/>
            <person name="Shi X."/>
            <person name="Liu H."/>
            <person name="Dong L."/>
            <person name="Sun H."/>
            <person name="Cao Y."/>
            <person name="Gao Q."/>
            <person name="Zheng S."/>
            <person name="Li Y."/>
            <person name="Yu Y."/>
            <person name="Du H."/>
            <person name="Qi M."/>
            <person name="Li Y."/>
            <person name="Yu H."/>
            <person name="Cui Y."/>
            <person name="Wang N."/>
            <person name="Chen C."/>
            <person name="Wu H."/>
            <person name="Zhao Y."/>
            <person name="Zhang J."/>
            <person name="Li Y."/>
            <person name="Zhou W."/>
            <person name="Zhang B."/>
            <person name="Hu W."/>
            <person name="Eijk M."/>
            <person name="Tang J."/>
            <person name="Witsenboer H."/>
            <person name="Zhao S."/>
            <person name="Li Z."/>
            <person name="Zhang A."/>
            <person name="Wang D."/>
            <person name="Liang C."/>
        </authorList>
    </citation>
    <scope>NUCLEOTIDE SEQUENCE [LARGE SCALE GENOMIC DNA]</scope>
    <source>
        <strain evidence="1">cv. G1812</strain>
    </source>
</reference>
<evidence type="ECO:0000313" key="1">
    <source>
        <dbReference type="EnsemblPlants" id="TuG1812G0700004000.01.T01"/>
    </source>
</evidence>
<name>A0A8R7V441_TRIUA</name>
<proteinExistence type="predicted"/>
<organism evidence="1 2">
    <name type="scientific">Triticum urartu</name>
    <name type="common">Red wild einkorn</name>
    <name type="synonym">Crithodium urartu</name>
    <dbReference type="NCBI Taxonomy" id="4572"/>
    <lineage>
        <taxon>Eukaryota</taxon>
        <taxon>Viridiplantae</taxon>
        <taxon>Streptophyta</taxon>
        <taxon>Embryophyta</taxon>
        <taxon>Tracheophyta</taxon>
        <taxon>Spermatophyta</taxon>
        <taxon>Magnoliopsida</taxon>
        <taxon>Liliopsida</taxon>
        <taxon>Poales</taxon>
        <taxon>Poaceae</taxon>
        <taxon>BOP clade</taxon>
        <taxon>Pooideae</taxon>
        <taxon>Triticodae</taxon>
        <taxon>Triticeae</taxon>
        <taxon>Triticinae</taxon>
        <taxon>Triticum</taxon>
    </lineage>
</organism>
<reference evidence="2" key="1">
    <citation type="journal article" date="2013" name="Nature">
        <title>Draft genome of the wheat A-genome progenitor Triticum urartu.</title>
        <authorList>
            <person name="Ling H.Q."/>
            <person name="Zhao S."/>
            <person name="Liu D."/>
            <person name="Wang J."/>
            <person name="Sun H."/>
            <person name="Zhang C."/>
            <person name="Fan H."/>
            <person name="Li D."/>
            <person name="Dong L."/>
            <person name="Tao Y."/>
            <person name="Gao C."/>
            <person name="Wu H."/>
            <person name="Li Y."/>
            <person name="Cui Y."/>
            <person name="Guo X."/>
            <person name="Zheng S."/>
            <person name="Wang B."/>
            <person name="Yu K."/>
            <person name="Liang Q."/>
            <person name="Yang W."/>
            <person name="Lou X."/>
            <person name="Chen J."/>
            <person name="Feng M."/>
            <person name="Jian J."/>
            <person name="Zhang X."/>
            <person name="Luo G."/>
            <person name="Jiang Y."/>
            <person name="Liu J."/>
            <person name="Wang Z."/>
            <person name="Sha Y."/>
            <person name="Zhang B."/>
            <person name="Wu H."/>
            <person name="Tang D."/>
            <person name="Shen Q."/>
            <person name="Xue P."/>
            <person name="Zou S."/>
            <person name="Wang X."/>
            <person name="Liu X."/>
            <person name="Wang F."/>
            <person name="Yang Y."/>
            <person name="An X."/>
            <person name="Dong Z."/>
            <person name="Zhang K."/>
            <person name="Zhang X."/>
            <person name="Luo M.C."/>
            <person name="Dvorak J."/>
            <person name="Tong Y."/>
            <person name="Wang J."/>
            <person name="Yang H."/>
            <person name="Li Z."/>
            <person name="Wang D."/>
            <person name="Zhang A."/>
            <person name="Wang J."/>
        </authorList>
    </citation>
    <scope>NUCLEOTIDE SEQUENCE</scope>
    <source>
        <strain evidence="2">cv. G1812</strain>
    </source>
</reference>
<dbReference type="Proteomes" id="UP000015106">
    <property type="component" value="Chromosome 7"/>
</dbReference>
<sequence>MQAVVEGLFHVHLQTAMLVRTQPAAHVCPLRTVQDVDSSRAHYQPKHMLCRRDVDDGLLVCLVLYLSCYNRDLSRPQSFTYNMLRKTSIAENIRQVMGFR</sequence>